<dbReference type="Gene3D" id="3.30.420.10">
    <property type="entry name" value="Ribonuclease H-like superfamily/Ribonuclease H"/>
    <property type="match status" value="1"/>
</dbReference>
<accession>A0ABN6L7X8</accession>
<dbReference type="InterPro" id="IPR054353">
    <property type="entry name" value="IstA-like_C"/>
</dbReference>
<dbReference type="EMBL" id="AP025298">
    <property type="protein sequence ID" value="BDD02096.1"/>
    <property type="molecule type" value="Genomic_DNA"/>
</dbReference>
<dbReference type="InterPro" id="IPR012337">
    <property type="entry name" value="RNaseH-like_sf"/>
</dbReference>
<evidence type="ECO:0000256" key="1">
    <source>
        <dbReference type="ARBA" id="ARBA00009277"/>
    </source>
</evidence>
<dbReference type="NCBIfam" id="NF033546">
    <property type="entry name" value="transpos_IS21"/>
    <property type="match status" value="1"/>
</dbReference>
<dbReference type="Proteomes" id="UP001354989">
    <property type="component" value="Chromosome"/>
</dbReference>
<dbReference type="PANTHER" id="PTHR35004">
    <property type="entry name" value="TRANSPOSASE RV3428C-RELATED"/>
    <property type="match status" value="1"/>
</dbReference>
<dbReference type="InterPro" id="IPR001584">
    <property type="entry name" value="Integrase_cat-core"/>
</dbReference>
<dbReference type="EMBL" id="AP025292">
    <property type="protein sequence ID" value="BDC99120.1"/>
    <property type="molecule type" value="Genomic_DNA"/>
</dbReference>
<dbReference type="Proteomes" id="UP001354989">
    <property type="component" value="Plasmid pPP6"/>
</dbReference>
<dbReference type="SUPFAM" id="SSF53098">
    <property type="entry name" value="Ribonuclease H-like"/>
    <property type="match status" value="1"/>
</dbReference>
<dbReference type="PANTHER" id="PTHR35004:SF8">
    <property type="entry name" value="TRANSPOSASE RV3428C-RELATED"/>
    <property type="match status" value="1"/>
</dbReference>
<gene>
    <name evidence="3" type="ORF">PEPS_14010</name>
    <name evidence="4" type="ORF">PEPS_43760</name>
</gene>
<keyword evidence="4" id="KW-0614">Plasmid</keyword>
<evidence type="ECO:0000313" key="3">
    <source>
        <dbReference type="EMBL" id="BDC99120.1"/>
    </source>
</evidence>
<evidence type="ECO:0000259" key="2">
    <source>
        <dbReference type="PROSITE" id="PS50994"/>
    </source>
</evidence>
<protein>
    <submittedName>
        <fullName evidence="3">Transposase y4bL/y4kJ/y4tB</fullName>
    </submittedName>
</protein>
<reference evidence="3 5" key="1">
    <citation type="submission" date="2021-12" db="EMBL/GenBank/DDBJ databases">
        <title>Genome sequencing of bacteria with rrn-lacking chromosome and rrn-plasmid.</title>
        <authorList>
            <person name="Anda M."/>
            <person name="Iwasaki W."/>
        </authorList>
    </citation>
    <scope>NUCLEOTIDE SEQUENCE [LARGE SCALE GENOMIC DNA]</scope>
    <source>
        <strain evidence="3 5">NBRC 101262</strain>
        <plasmid evidence="4 5">pPP6</plasmid>
    </source>
</reference>
<proteinExistence type="inferred from homology"/>
<dbReference type="Pfam" id="PF00665">
    <property type="entry name" value="rve"/>
    <property type="match status" value="1"/>
</dbReference>
<dbReference type="Pfam" id="PF22483">
    <property type="entry name" value="Mu-transpos_C_2"/>
    <property type="match status" value="1"/>
</dbReference>
<name>A0ABN6L7X8_9BACT</name>
<geneLocation type="plasmid" evidence="4 5">
    <name>pPP6</name>
</geneLocation>
<dbReference type="PROSITE" id="PS50994">
    <property type="entry name" value="INTEGRASE"/>
    <property type="match status" value="1"/>
</dbReference>
<dbReference type="InterPro" id="IPR036397">
    <property type="entry name" value="RNaseH_sf"/>
</dbReference>
<organism evidence="3 5">
    <name type="scientific">Persicobacter psychrovividus</name>
    <dbReference type="NCBI Taxonomy" id="387638"/>
    <lineage>
        <taxon>Bacteria</taxon>
        <taxon>Pseudomonadati</taxon>
        <taxon>Bacteroidota</taxon>
        <taxon>Cytophagia</taxon>
        <taxon>Cytophagales</taxon>
        <taxon>Persicobacteraceae</taxon>
        <taxon>Persicobacter</taxon>
    </lineage>
</organism>
<keyword evidence="5" id="KW-1185">Reference proteome</keyword>
<evidence type="ECO:0000313" key="4">
    <source>
        <dbReference type="EMBL" id="BDD02096.1"/>
    </source>
</evidence>
<sequence length="513" mass="59669">MANPINTMDIKQIITLKKDGVSNRQVHKLLGIHRNTVNEYVKKFEVSSYSMDELLTFNDQKLRELFTTKTTMDKGRHSGLMSYFDNNDLRLKHPGFNAQFHYFDYCNKVELPYGYTQFMEHFNRRYKTPKGSMKLNHVPGDKVYIDFAGKKLHITDRNTGEMIPVEVFVAILPSSQYTFVCACRSQKKEDLITCMKKAFQFYSGAPKAIVPDNLKSAVSKSSKYEPEINRSFKDLARHYDCVVSPTRSYSPQDKALVENAVQLAYQRIYYPLRQITFFSLQALNQEISKLLMAYNDTILQRAGASRRQLFESTEKATLKPLPVAEFEMIEYRSAKVQQVGYVYLSPDKNYYSVPYRYIGKQVQLQYTQSSVCVYFNSERIATHRRSYQKGHYTTDTDHLASTHQAYLKWSPEYFKKRTSSIGEQTSKYVMRMIDHFEYPEIAYKRSLGILNLVKKYSSDRLEKACSLGMQAEAYSYRHIANILENKMDLQQESNEPIAEIPPHENIRGASAYQ</sequence>
<evidence type="ECO:0000313" key="5">
    <source>
        <dbReference type="Proteomes" id="UP001354989"/>
    </source>
</evidence>
<comment type="similarity">
    <text evidence="1">Belongs to the transposase IS21/IS408/IS1162 family.</text>
</comment>
<feature type="domain" description="Integrase catalytic" evidence="2">
    <location>
        <begin position="135"/>
        <end position="314"/>
    </location>
</feature>